<dbReference type="EMBL" id="LT828648">
    <property type="protein sequence ID" value="SLM47755.1"/>
    <property type="molecule type" value="Genomic_DNA"/>
</dbReference>
<gene>
    <name evidence="2" type="ORF">NSJP_1583</name>
</gene>
<reference evidence="2 3" key="1">
    <citation type="submission" date="2017-03" db="EMBL/GenBank/DDBJ databases">
        <authorList>
            <person name="Afonso C.L."/>
            <person name="Miller P.J."/>
            <person name="Scott M.A."/>
            <person name="Spackman E."/>
            <person name="Goraichik I."/>
            <person name="Dimitrov K.M."/>
            <person name="Suarez D.L."/>
            <person name="Swayne D.E."/>
        </authorList>
    </citation>
    <scope>NUCLEOTIDE SEQUENCE [LARGE SCALE GENOMIC DNA]</scope>
    <source>
        <strain evidence="2">Genome sequencing of Nitrospira japonica strain NJ11</strain>
    </source>
</reference>
<sequence length="44" mass="4851">MLTQGKGHFKRLEAFPRADTAIQPARRGLSTETGFHLPSEAGRL</sequence>
<accession>A0A1W1I457</accession>
<dbReference type="Proteomes" id="UP000192042">
    <property type="component" value="Chromosome I"/>
</dbReference>
<evidence type="ECO:0000313" key="2">
    <source>
        <dbReference type="EMBL" id="SLM47755.1"/>
    </source>
</evidence>
<dbReference type="KEGG" id="nja:NSJP_1583"/>
<name>A0A1W1I457_9BACT</name>
<proteinExistence type="predicted"/>
<dbReference type="AlphaFoldDB" id="A0A1W1I457"/>
<evidence type="ECO:0000256" key="1">
    <source>
        <dbReference type="SAM" id="MobiDB-lite"/>
    </source>
</evidence>
<protein>
    <submittedName>
        <fullName evidence="2">Uncharacterized protein</fullName>
    </submittedName>
</protein>
<organism evidence="2 3">
    <name type="scientific">Nitrospira japonica</name>
    <dbReference type="NCBI Taxonomy" id="1325564"/>
    <lineage>
        <taxon>Bacteria</taxon>
        <taxon>Pseudomonadati</taxon>
        <taxon>Nitrospirota</taxon>
        <taxon>Nitrospiria</taxon>
        <taxon>Nitrospirales</taxon>
        <taxon>Nitrospiraceae</taxon>
        <taxon>Nitrospira</taxon>
    </lineage>
</organism>
<feature type="region of interest" description="Disordered" evidence="1">
    <location>
        <begin position="23"/>
        <end position="44"/>
    </location>
</feature>
<keyword evidence="3" id="KW-1185">Reference proteome</keyword>
<evidence type="ECO:0000313" key="3">
    <source>
        <dbReference type="Proteomes" id="UP000192042"/>
    </source>
</evidence>
<dbReference type="STRING" id="1325564.NSJP_1583"/>